<dbReference type="CDD" id="cd07989">
    <property type="entry name" value="LPLAT_AGPAT-like"/>
    <property type="match status" value="1"/>
</dbReference>
<dbReference type="PRINTS" id="PR00077">
    <property type="entry name" value="GPDHDRGNASE"/>
</dbReference>
<dbReference type="SUPFAM" id="SSF69593">
    <property type="entry name" value="Glycerol-3-phosphate (1)-acyltransferase"/>
    <property type="match status" value="1"/>
</dbReference>
<proteinExistence type="inferred from homology"/>
<dbReference type="SUPFAM" id="SSF48179">
    <property type="entry name" value="6-phosphogluconate dehydrogenase C-terminal domain-like"/>
    <property type="match status" value="1"/>
</dbReference>
<dbReference type="SUPFAM" id="SSF51735">
    <property type="entry name" value="NAD(P)-binding Rossmann-fold domains"/>
    <property type="match status" value="1"/>
</dbReference>
<feature type="domain" description="Phospholipid/glycerol acyltransferase" evidence="4">
    <location>
        <begin position="51"/>
        <end position="163"/>
    </location>
</feature>
<organism evidence="5">
    <name type="scientific">freshwater metagenome</name>
    <dbReference type="NCBI Taxonomy" id="449393"/>
    <lineage>
        <taxon>unclassified sequences</taxon>
        <taxon>metagenomes</taxon>
        <taxon>ecological metagenomes</taxon>
    </lineage>
</organism>
<feature type="region of interest" description="Disordered" evidence="3">
    <location>
        <begin position="535"/>
        <end position="557"/>
    </location>
</feature>
<feature type="compositionally biased region" description="Basic residues" evidence="3">
    <location>
        <begin position="546"/>
        <end position="557"/>
    </location>
</feature>
<protein>
    <submittedName>
        <fullName evidence="5">Unannotated protein</fullName>
    </submittedName>
</protein>
<dbReference type="Gene3D" id="1.10.1040.10">
    <property type="entry name" value="N-(1-d-carboxylethyl)-l-norvaline Dehydrogenase, domain 2"/>
    <property type="match status" value="1"/>
</dbReference>
<dbReference type="GO" id="GO:0051287">
    <property type="term" value="F:NAD binding"/>
    <property type="evidence" value="ECO:0007669"/>
    <property type="project" value="InterPro"/>
</dbReference>
<evidence type="ECO:0000256" key="1">
    <source>
        <dbReference type="ARBA" id="ARBA00011009"/>
    </source>
</evidence>
<comment type="similarity">
    <text evidence="1">Belongs to the NAD-dependent glycerol-3-phosphate dehydrogenase family.</text>
</comment>
<reference evidence="5" key="1">
    <citation type="submission" date="2020-05" db="EMBL/GenBank/DDBJ databases">
        <authorList>
            <person name="Chiriac C."/>
            <person name="Salcher M."/>
            <person name="Ghai R."/>
            <person name="Kavagutti S V."/>
        </authorList>
    </citation>
    <scope>NUCLEOTIDE SEQUENCE</scope>
</reference>
<keyword evidence="2" id="KW-0560">Oxidoreductase</keyword>
<dbReference type="InterPro" id="IPR006109">
    <property type="entry name" value="G3P_DH_NAD-dep_C"/>
</dbReference>
<dbReference type="GO" id="GO:0016746">
    <property type="term" value="F:acyltransferase activity"/>
    <property type="evidence" value="ECO:0007669"/>
    <property type="project" value="InterPro"/>
</dbReference>
<dbReference type="PANTHER" id="PTHR11728">
    <property type="entry name" value="GLYCEROL-3-PHOSPHATE DEHYDROGENASE"/>
    <property type="match status" value="1"/>
</dbReference>
<gene>
    <name evidence="5" type="ORF">UFOPK3444_01598</name>
</gene>
<dbReference type="Pfam" id="PF07479">
    <property type="entry name" value="NAD_Gly3P_dh_C"/>
    <property type="match status" value="1"/>
</dbReference>
<dbReference type="InterPro" id="IPR011128">
    <property type="entry name" value="G3P_DH_NAD-dep_N"/>
</dbReference>
<dbReference type="AlphaFoldDB" id="A0A6J7ENC3"/>
<dbReference type="Pfam" id="PF01553">
    <property type="entry name" value="Acyltransferase"/>
    <property type="match status" value="1"/>
</dbReference>
<evidence type="ECO:0000259" key="4">
    <source>
        <dbReference type="SMART" id="SM00563"/>
    </source>
</evidence>
<dbReference type="PANTHER" id="PTHR11728:SF1">
    <property type="entry name" value="GLYCEROL-3-PHOSPHATE DEHYDROGENASE [NAD(+)] 2, CHLOROPLASTIC"/>
    <property type="match status" value="1"/>
</dbReference>
<evidence type="ECO:0000256" key="3">
    <source>
        <dbReference type="SAM" id="MobiDB-lite"/>
    </source>
</evidence>
<dbReference type="GO" id="GO:0047952">
    <property type="term" value="F:glycerol-3-phosphate dehydrogenase [NAD(P)+] activity"/>
    <property type="evidence" value="ECO:0007669"/>
    <property type="project" value="TreeGrafter"/>
</dbReference>
<dbReference type="InterPro" id="IPR002123">
    <property type="entry name" value="Plipid/glycerol_acylTrfase"/>
</dbReference>
<dbReference type="InterPro" id="IPR036291">
    <property type="entry name" value="NAD(P)-bd_dom_sf"/>
</dbReference>
<name>A0A6J7ENC3_9ZZZZ</name>
<dbReference type="SMART" id="SM00563">
    <property type="entry name" value="PlsC"/>
    <property type="match status" value="1"/>
</dbReference>
<dbReference type="GO" id="GO:0005975">
    <property type="term" value="P:carbohydrate metabolic process"/>
    <property type="evidence" value="ECO:0007669"/>
    <property type="project" value="InterPro"/>
</dbReference>
<dbReference type="Pfam" id="PF01210">
    <property type="entry name" value="NAD_Gly3P_dh_N"/>
    <property type="match status" value="1"/>
</dbReference>
<dbReference type="InterPro" id="IPR008927">
    <property type="entry name" value="6-PGluconate_DH-like_C_sf"/>
</dbReference>
<dbReference type="GO" id="GO:0005829">
    <property type="term" value="C:cytosol"/>
    <property type="evidence" value="ECO:0007669"/>
    <property type="project" value="TreeGrafter"/>
</dbReference>
<dbReference type="GO" id="GO:0046168">
    <property type="term" value="P:glycerol-3-phosphate catabolic process"/>
    <property type="evidence" value="ECO:0007669"/>
    <property type="project" value="InterPro"/>
</dbReference>
<evidence type="ECO:0000313" key="5">
    <source>
        <dbReference type="EMBL" id="CAB4882715.1"/>
    </source>
</evidence>
<sequence>MDRDALHTYAREKGVNTALYWLARSILQPFFLIYFRTSRKGMAHIPKSGPVIVTANHRSFLDPFVIGCCLRRPIYYVAKKELFSHRIGGWLISRLGAFPVNRERGDAEMLATAEMILARGDCVLIFPEGTRVRPGPLGKAKTGAARLSLISGAPVVPVAVVGTEKIRKGFRVRPHKVRITIGRALRFPKVEREDLTPNLALSVTDRIWSPICLQWELLGGVAPLRRVAIVGAGSAGTALAVLLARANVDVVLACRNADQVQTLNRVKENEPYLPGVVLPDRVRAVRAADLDASACDLVCFAVPSRALPAALAAHAPRMPQSTGIVLLSKGLVPHLGDLPAEYVAKRAAGHSVASIGGPAHAAGALEKGAAFVLASEDRVLLERLAAPLREARTYVETTSDVMGVEMAGCAKNVAALAAAAALNGGPNAAGAAAGRVWAEIVAWAGERGARLETFAGLAGAGDLVATVLAEGSRNRRAGEMLSKGLAVSEIEASIGQAIESLDTVPLLAAKLTQDGARAPETRMLARLVAGQIDPERWRERVTTTKPARRKPSRSASA</sequence>
<dbReference type="EMBL" id="CAFBLU010000051">
    <property type="protein sequence ID" value="CAB4882715.1"/>
    <property type="molecule type" value="Genomic_DNA"/>
</dbReference>
<evidence type="ECO:0000256" key="2">
    <source>
        <dbReference type="ARBA" id="ARBA00023002"/>
    </source>
</evidence>
<dbReference type="Gene3D" id="3.40.50.720">
    <property type="entry name" value="NAD(P)-binding Rossmann-like Domain"/>
    <property type="match status" value="1"/>
</dbReference>
<dbReference type="InterPro" id="IPR006168">
    <property type="entry name" value="G3P_DH_NAD-dep"/>
</dbReference>
<dbReference type="InterPro" id="IPR013328">
    <property type="entry name" value="6PGD_dom2"/>
</dbReference>
<accession>A0A6J7ENC3</accession>